<dbReference type="InterPro" id="IPR001172">
    <property type="entry name" value="FliN_T3SS_HrcQb"/>
</dbReference>
<evidence type="ECO:0000256" key="1">
    <source>
        <dbReference type="ARBA" id="ARBA00009226"/>
    </source>
</evidence>
<reference evidence="3" key="1">
    <citation type="submission" date="2018-06" db="EMBL/GenBank/DDBJ databases">
        <authorList>
            <person name="Zhirakovskaya E."/>
        </authorList>
    </citation>
    <scope>NUCLEOTIDE SEQUENCE</scope>
</reference>
<dbReference type="AlphaFoldDB" id="A0A3B1DDH0"/>
<dbReference type="PANTHER" id="PTHR30034:SF6">
    <property type="entry name" value="YOP PROTEINS TRANSLOCATION PROTEIN Q"/>
    <property type="match status" value="1"/>
</dbReference>
<dbReference type="GO" id="GO:0071978">
    <property type="term" value="P:bacterial-type flagellum-dependent swarming motility"/>
    <property type="evidence" value="ECO:0007669"/>
    <property type="project" value="TreeGrafter"/>
</dbReference>
<dbReference type="GO" id="GO:0009425">
    <property type="term" value="C:bacterial-type flagellum basal body"/>
    <property type="evidence" value="ECO:0007669"/>
    <property type="project" value="InterPro"/>
</dbReference>
<dbReference type="Pfam" id="PF01052">
    <property type="entry name" value="FliMN_C"/>
    <property type="match status" value="1"/>
</dbReference>
<comment type="similarity">
    <text evidence="1">Belongs to the FliN/MopA/SpaO family.</text>
</comment>
<dbReference type="GO" id="GO:0003774">
    <property type="term" value="F:cytoskeletal motor activity"/>
    <property type="evidence" value="ECO:0007669"/>
    <property type="project" value="InterPro"/>
</dbReference>
<dbReference type="InterPro" id="IPR001543">
    <property type="entry name" value="FliN-like_C"/>
</dbReference>
<dbReference type="PRINTS" id="PR00956">
    <property type="entry name" value="FLGMOTORFLIN"/>
</dbReference>
<dbReference type="InterPro" id="IPR036429">
    <property type="entry name" value="SpoA-like_sf"/>
</dbReference>
<dbReference type="EMBL" id="UOGK01000383">
    <property type="protein sequence ID" value="VAX40379.1"/>
    <property type="molecule type" value="Genomic_DNA"/>
</dbReference>
<feature type="domain" description="Flagellar motor switch protein FliN-like C-terminal" evidence="2">
    <location>
        <begin position="7"/>
        <end position="76"/>
    </location>
</feature>
<organism evidence="3">
    <name type="scientific">hydrothermal vent metagenome</name>
    <dbReference type="NCBI Taxonomy" id="652676"/>
    <lineage>
        <taxon>unclassified sequences</taxon>
        <taxon>metagenomes</taxon>
        <taxon>ecological metagenomes</taxon>
    </lineage>
</organism>
<dbReference type="PANTHER" id="PTHR30034">
    <property type="entry name" value="FLAGELLAR MOTOR SWITCH PROTEIN FLIM"/>
    <property type="match status" value="1"/>
</dbReference>
<dbReference type="SUPFAM" id="SSF101801">
    <property type="entry name" value="Surface presentation of antigens (SPOA)"/>
    <property type="match status" value="1"/>
</dbReference>
<dbReference type="GO" id="GO:0050918">
    <property type="term" value="P:positive chemotaxis"/>
    <property type="evidence" value="ECO:0007669"/>
    <property type="project" value="TreeGrafter"/>
</dbReference>
<gene>
    <name evidence="3" type="ORF">MNBD_PLANCTO03-860</name>
</gene>
<accession>A0A3B1DDH0</accession>
<proteinExistence type="inferred from homology"/>
<evidence type="ECO:0000259" key="2">
    <source>
        <dbReference type="Pfam" id="PF01052"/>
    </source>
</evidence>
<dbReference type="Gene3D" id="2.30.330.10">
    <property type="entry name" value="SpoA-like"/>
    <property type="match status" value="1"/>
</dbReference>
<name>A0A3B1DDH0_9ZZZZ</name>
<protein>
    <recommendedName>
        <fullName evidence="2">Flagellar motor switch protein FliN-like C-terminal domain-containing protein</fullName>
    </recommendedName>
</protein>
<sequence length="98" mass="10528">MSADLESILSFEVPVIVQLGERTMTLREVLGLVPGAIIEIPKLADDELDLLINNQRVGVGLAVKVGENFGLRITAIGSAEELAEAINKRLQEKFDAAA</sequence>
<evidence type="ECO:0000313" key="3">
    <source>
        <dbReference type="EMBL" id="VAX40379.1"/>
    </source>
</evidence>